<organism evidence="1 2">
    <name type="scientific">Vibrio superstes NBRC 103154</name>
    <dbReference type="NCBI Taxonomy" id="1219062"/>
    <lineage>
        <taxon>Bacteria</taxon>
        <taxon>Pseudomonadati</taxon>
        <taxon>Pseudomonadota</taxon>
        <taxon>Gammaproteobacteria</taxon>
        <taxon>Vibrionales</taxon>
        <taxon>Vibrionaceae</taxon>
        <taxon>Vibrio</taxon>
    </lineage>
</organism>
<evidence type="ECO:0000313" key="2">
    <source>
        <dbReference type="Proteomes" id="UP000321113"/>
    </source>
</evidence>
<proteinExistence type="predicted"/>
<sequence>MQDFEYLLVAKAASLDVKVEAIKAAIATKIVENAEFDYDDAFSIMMSLKAEDLQ</sequence>
<reference evidence="1 2" key="1">
    <citation type="submission" date="2019-07" db="EMBL/GenBank/DDBJ databases">
        <title>Whole genome shotgun sequence of Vibrio superstes NBRC 103154.</title>
        <authorList>
            <person name="Hosoyama A."/>
            <person name="Uohara A."/>
            <person name="Ohji S."/>
            <person name="Ichikawa N."/>
        </authorList>
    </citation>
    <scope>NUCLEOTIDE SEQUENCE [LARGE SCALE GENOMIC DNA]</scope>
    <source>
        <strain evidence="1 2">NBRC 103154</strain>
    </source>
</reference>
<evidence type="ECO:0000313" key="1">
    <source>
        <dbReference type="EMBL" id="GEM79576.1"/>
    </source>
</evidence>
<dbReference type="EMBL" id="BJXK01000006">
    <property type="protein sequence ID" value="GEM79576.1"/>
    <property type="molecule type" value="Genomic_DNA"/>
</dbReference>
<name>A0A511QRR4_9VIBR</name>
<keyword evidence="2" id="KW-1185">Reference proteome</keyword>
<protein>
    <submittedName>
        <fullName evidence="1">Uncharacterized protein</fullName>
    </submittedName>
</protein>
<gene>
    <name evidence="1" type="ORF">VSU01S_18210</name>
</gene>
<dbReference type="Proteomes" id="UP000321113">
    <property type="component" value="Unassembled WGS sequence"/>
</dbReference>
<dbReference type="AlphaFoldDB" id="A0A511QRR4"/>
<dbReference type="RefSeq" id="WP_162892850.1">
    <property type="nucleotide sequence ID" value="NZ_BJXK01000006.1"/>
</dbReference>
<accession>A0A511QRR4</accession>
<comment type="caution">
    <text evidence="1">The sequence shown here is derived from an EMBL/GenBank/DDBJ whole genome shotgun (WGS) entry which is preliminary data.</text>
</comment>